<evidence type="ECO:0000256" key="4">
    <source>
        <dbReference type="ARBA" id="ARBA00022989"/>
    </source>
</evidence>
<gene>
    <name evidence="9" type="ORF">DMAD_08023</name>
</gene>
<keyword evidence="2" id="KW-0812">Transmembrane</keyword>
<keyword evidence="5" id="KW-0472">Membrane</keyword>
<dbReference type="SUPFAM" id="SSF57424">
    <property type="entry name" value="LDL receptor-like module"/>
    <property type="match status" value="1"/>
</dbReference>
<feature type="disulfide bond" evidence="7">
    <location>
        <begin position="89"/>
        <end position="107"/>
    </location>
</feature>
<dbReference type="AlphaFoldDB" id="A0AAU9EQR7"/>
<accession>A0AAU9EQR7</accession>
<dbReference type="InterPro" id="IPR002172">
    <property type="entry name" value="LDrepeatLR_classA_rpt"/>
</dbReference>
<evidence type="ECO:0000313" key="10">
    <source>
        <dbReference type="Proteomes" id="UP001500889"/>
    </source>
</evidence>
<evidence type="ECO:0000256" key="3">
    <source>
        <dbReference type="ARBA" id="ARBA00022737"/>
    </source>
</evidence>
<dbReference type="PANTHER" id="PTHR24270">
    <property type="entry name" value="LOW-DENSITY LIPOPROTEIN RECEPTOR-RELATED"/>
    <property type="match status" value="1"/>
</dbReference>
<dbReference type="Proteomes" id="UP001500889">
    <property type="component" value="Chromosome O"/>
</dbReference>
<evidence type="ECO:0000313" key="9">
    <source>
        <dbReference type="EMBL" id="BFF89223.1"/>
    </source>
</evidence>
<dbReference type="EMBL" id="AP029263">
    <property type="protein sequence ID" value="BFF89223.1"/>
    <property type="molecule type" value="Genomic_DNA"/>
</dbReference>
<name>A0AAU9EQR7_DROMD</name>
<keyword evidence="8" id="KW-0732">Signal</keyword>
<proteinExistence type="predicted"/>
<dbReference type="SMART" id="SM00192">
    <property type="entry name" value="LDLa"/>
    <property type="match status" value="3"/>
</dbReference>
<evidence type="ECO:0000256" key="6">
    <source>
        <dbReference type="ARBA" id="ARBA00023157"/>
    </source>
</evidence>
<comment type="subcellular location">
    <subcellularLocation>
        <location evidence="1">Membrane</location>
        <topology evidence="1">Single-pass membrane protein</topology>
    </subcellularLocation>
</comment>
<dbReference type="GO" id="GO:0005886">
    <property type="term" value="C:plasma membrane"/>
    <property type="evidence" value="ECO:0007669"/>
    <property type="project" value="TreeGrafter"/>
</dbReference>
<organism evidence="9 10">
    <name type="scientific">Drosophila madeirensis</name>
    <name type="common">Fruit fly</name>
    <dbReference type="NCBI Taxonomy" id="30013"/>
    <lineage>
        <taxon>Eukaryota</taxon>
        <taxon>Metazoa</taxon>
        <taxon>Ecdysozoa</taxon>
        <taxon>Arthropoda</taxon>
        <taxon>Hexapoda</taxon>
        <taxon>Insecta</taxon>
        <taxon>Pterygota</taxon>
        <taxon>Neoptera</taxon>
        <taxon>Endopterygota</taxon>
        <taxon>Diptera</taxon>
        <taxon>Brachycera</taxon>
        <taxon>Muscomorpha</taxon>
        <taxon>Ephydroidea</taxon>
        <taxon>Drosophilidae</taxon>
        <taxon>Drosophila</taxon>
        <taxon>Sophophora</taxon>
    </lineage>
</organism>
<dbReference type="InterPro" id="IPR050685">
    <property type="entry name" value="LDLR"/>
</dbReference>
<dbReference type="PRINTS" id="PR00261">
    <property type="entry name" value="LDLRECEPTOR"/>
</dbReference>
<keyword evidence="6 7" id="KW-1015">Disulfide bond</keyword>
<feature type="chain" id="PRO_5043986794" evidence="8">
    <location>
        <begin position="20"/>
        <end position="225"/>
    </location>
</feature>
<feature type="signal peptide" evidence="8">
    <location>
        <begin position="1"/>
        <end position="19"/>
    </location>
</feature>
<protein>
    <submittedName>
        <fullName evidence="9">Very low-density lipoprotein receptor-like</fullName>
    </submittedName>
</protein>
<evidence type="ECO:0000256" key="5">
    <source>
        <dbReference type="ARBA" id="ARBA00023136"/>
    </source>
</evidence>
<dbReference type="Gene3D" id="2.40.128.620">
    <property type="match status" value="1"/>
</dbReference>
<keyword evidence="9" id="KW-0675">Receptor</keyword>
<dbReference type="CDD" id="cd00112">
    <property type="entry name" value="LDLa"/>
    <property type="match status" value="1"/>
</dbReference>
<keyword evidence="9" id="KW-0449">Lipoprotein</keyword>
<keyword evidence="10" id="KW-1185">Reference proteome</keyword>
<dbReference type="GO" id="GO:0016192">
    <property type="term" value="P:vesicle-mediated transport"/>
    <property type="evidence" value="ECO:0007669"/>
    <property type="project" value="UniProtKB-ARBA"/>
</dbReference>
<keyword evidence="4" id="KW-1133">Transmembrane helix</keyword>
<evidence type="ECO:0000256" key="1">
    <source>
        <dbReference type="ARBA" id="ARBA00004167"/>
    </source>
</evidence>
<reference evidence="9 10" key="1">
    <citation type="submission" date="2024-02" db="EMBL/GenBank/DDBJ databases">
        <title>A chromosome-level genome assembly of Drosophila madeirensis, a fruit fly species endemic to Madeira island.</title>
        <authorList>
            <person name="Tomihara K."/>
            <person name="Llopart A."/>
            <person name="Yamamoto D."/>
        </authorList>
    </citation>
    <scope>NUCLEOTIDE SEQUENCE [LARGE SCALE GENOMIC DNA]</scope>
    <source>
        <strain evidence="9 10">RF1</strain>
    </source>
</reference>
<comment type="caution">
    <text evidence="7">Lacks conserved residue(s) required for the propagation of feature annotation.</text>
</comment>
<evidence type="ECO:0000256" key="8">
    <source>
        <dbReference type="SAM" id="SignalP"/>
    </source>
</evidence>
<dbReference type="Gene3D" id="4.10.400.10">
    <property type="entry name" value="Low-density Lipoprotein Receptor"/>
    <property type="match status" value="1"/>
</dbReference>
<dbReference type="InterPro" id="IPR036055">
    <property type="entry name" value="LDL_receptor-like_sf"/>
</dbReference>
<evidence type="ECO:0000256" key="7">
    <source>
        <dbReference type="PROSITE-ProRule" id="PRU00124"/>
    </source>
</evidence>
<evidence type="ECO:0000256" key="2">
    <source>
        <dbReference type="ARBA" id="ARBA00022692"/>
    </source>
</evidence>
<dbReference type="PROSITE" id="PS50068">
    <property type="entry name" value="LDLRA_2"/>
    <property type="match status" value="3"/>
</dbReference>
<keyword evidence="3" id="KW-0677">Repeat</keyword>
<dbReference type="Pfam" id="PF00057">
    <property type="entry name" value="Ldl_recept_a"/>
    <property type="match status" value="1"/>
</dbReference>
<sequence>MYAYIVLVLMLMFIKSIYTDPSVCDNTSDWFHCWESNVGEGTCTGEPNSTWIRNTQVCNGLADCPNGEDESILECKHEPKLSNNSYFYCATGVAIEMKQKCDGEVDCSDGSDEMQTKCQPGKQINRRGNCKGHWSFEYRPGECVREIGLCDGKYDCSNGFDESLEVCYQQWHNETHTRLQISSWHQWHKIIFAFRSAEGAVHTHEKIYCQELRVEYLRCEWLNPP</sequence>